<reference evidence="2 3" key="1">
    <citation type="journal article" date="2019" name="Sci. Rep.">
        <title>Orb-weaving spider Araneus ventricosus genome elucidates the spidroin gene catalogue.</title>
        <authorList>
            <person name="Kono N."/>
            <person name="Nakamura H."/>
            <person name="Ohtoshi R."/>
            <person name="Moran D.A.P."/>
            <person name="Shinohara A."/>
            <person name="Yoshida Y."/>
            <person name="Fujiwara M."/>
            <person name="Mori M."/>
            <person name="Tomita M."/>
            <person name="Arakawa K."/>
        </authorList>
    </citation>
    <scope>NUCLEOTIDE SEQUENCE [LARGE SCALE GENOMIC DNA]</scope>
</reference>
<organism evidence="2 3">
    <name type="scientific">Araneus ventricosus</name>
    <name type="common">Orbweaver spider</name>
    <name type="synonym">Epeira ventricosa</name>
    <dbReference type="NCBI Taxonomy" id="182803"/>
    <lineage>
        <taxon>Eukaryota</taxon>
        <taxon>Metazoa</taxon>
        <taxon>Ecdysozoa</taxon>
        <taxon>Arthropoda</taxon>
        <taxon>Chelicerata</taxon>
        <taxon>Arachnida</taxon>
        <taxon>Araneae</taxon>
        <taxon>Araneomorphae</taxon>
        <taxon>Entelegynae</taxon>
        <taxon>Araneoidea</taxon>
        <taxon>Araneidae</taxon>
        <taxon>Araneus</taxon>
    </lineage>
</organism>
<dbReference type="AlphaFoldDB" id="A0A4Y2JKU8"/>
<evidence type="ECO:0000313" key="2">
    <source>
        <dbReference type="EMBL" id="GBM89776.1"/>
    </source>
</evidence>
<dbReference type="InterPro" id="IPR049012">
    <property type="entry name" value="Mutator_transp_dom"/>
</dbReference>
<evidence type="ECO:0000313" key="3">
    <source>
        <dbReference type="Proteomes" id="UP000499080"/>
    </source>
</evidence>
<dbReference type="EMBL" id="BGPR01110677">
    <property type="protein sequence ID" value="GBM89776.1"/>
    <property type="molecule type" value="Genomic_DNA"/>
</dbReference>
<name>A0A4Y2JKU8_ARAVE</name>
<proteinExistence type="predicted"/>
<gene>
    <name evidence="2" type="ORF">AVEN_245453_1</name>
</gene>
<dbReference type="Pfam" id="PF20700">
    <property type="entry name" value="Mutator"/>
    <property type="match status" value="1"/>
</dbReference>
<protein>
    <recommendedName>
        <fullName evidence="1">Mutator-like transposase domain-containing protein</fullName>
    </recommendedName>
</protein>
<sequence length="190" mass="21648">MTSDIQTDRLPVDGFCQKFDRNLQIMFKDHIPNFIPVALIVFELSCSFTDRRGKMQKLQGAINLPPPPKKFSKYNTFLVQATREVCEESMAEAVHEAVAENEGKRALAVAVDGSWQKRDFSSKNGLPVSTLVKAAKVLDVDKFSEHCICPNKANHLQKCKRNFEVDGALSIFRHSESKYNVRVYAILRRW</sequence>
<accession>A0A4Y2JKU8</accession>
<evidence type="ECO:0000259" key="1">
    <source>
        <dbReference type="Pfam" id="PF20700"/>
    </source>
</evidence>
<dbReference type="Proteomes" id="UP000499080">
    <property type="component" value="Unassembled WGS sequence"/>
</dbReference>
<comment type="caution">
    <text evidence="2">The sequence shown here is derived from an EMBL/GenBank/DDBJ whole genome shotgun (WGS) entry which is preliminary data.</text>
</comment>
<keyword evidence="3" id="KW-1185">Reference proteome</keyword>
<feature type="domain" description="Mutator-like transposase" evidence="1">
    <location>
        <begin position="55"/>
        <end position="183"/>
    </location>
</feature>
<dbReference type="OrthoDB" id="6426517at2759"/>